<dbReference type="PATRIC" id="fig|1440762.4.peg.419"/>
<protein>
    <submittedName>
        <fullName evidence="10">Fe-S oxidoreductase</fullName>
    </submittedName>
</protein>
<keyword evidence="7 9" id="KW-1133">Transmembrane helix</keyword>
<keyword evidence="6 9" id="KW-0812">Transmembrane</keyword>
<dbReference type="InterPro" id="IPR029044">
    <property type="entry name" value="Nucleotide-diphossugar_trans"/>
</dbReference>
<dbReference type="Proteomes" id="UP000035481">
    <property type="component" value="Unassembled WGS sequence"/>
</dbReference>
<evidence type="ECO:0000256" key="3">
    <source>
        <dbReference type="ARBA" id="ARBA00004991"/>
    </source>
</evidence>
<evidence type="ECO:0000313" key="10">
    <source>
        <dbReference type="EMBL" id="KLD64855.1"/>
    </source>
</evidence>
<evidence type="ECO:0000313" key="11">
    <source>
        <dbReference type="Proteomes" id="UP000035481"/>
    </source>
</evidence>
<feature type="transmembrane region" description="Helical" evidence="9">
    <location>
        <begin position="12"/>
        <end position="33"/>
    </location>
</feature>
<dbReference type="GO" id="GO:0008120">
    <property type="term" value="F:ceramide glucosyltransferase activity"/>
    <property type="evidence" value="ECO:0007669"/>
    <property type="project" value="TreeGrafter"/>
</dbReference>
<evidence type="ECO:0000256" key="1">
    <source>
        <dbReference type="ARBA" id="ARBA00004141"/>
    </source>
</evidence>
<comment type="caution">
    <text evidence="10">The sequence shown here is derived from an EMBL/GenBank/DDBJ whole genome shotgun (WGS) entry which is preliminary data.</text>
</comment>
<dbReference type="GO" id="GO:0006679">
    <property type="term" value="P:glucosylceramide biosynthetic process"/>
    <property type="evidence" value="ECO:0007669"/>
    <property type="project" value="TreeGrafter"/>
</dbReference>
<dbReference type="InterPro" id="IPR025993">
    <property type="entry name" value="Ceramide_glucosylTrfase"/>
</dbReference>
<dbReference type="GO" id="GO:0016020">
    <property type="term" value="C:membrane"/>
    <property type="evidence" value="ECO:0007669"/>
    <property type="project" value="UniProtKB-SubCell"/>
</dbReference>
<dbReference type="InterPro" id="IPR017835">
    <property type="entry name" value="Hopen-assoc_HpnI"/>
</dbReference>
<evidence type="ECO:0000256" key="4">
    <source>
        <dbReference type="ARBA" id="ARBA00022676"/>
    </source>
</evidence>
<comment type="pathway">
    <text evidence="2">Lipid metabolism; sphingolipid metabolism.</text>
</comment>
<keyword evidence="4" id="KW-0328">Glycosyltransferase</keyword>
<dbReference type="PANTHER" id="PTHR12726:SF0">
    <property type="entry name" value="CERAMIDE GLUCOSYLTRANSFERASE"/>
    <property type="match status" value="1"/>
</dbReference>
<accession>A0A0G9H4V4</accession>
<evidence type="ECO:0000256" key="9">
    <source>
        <dbReference type="SAM" id="Phobius"/>
    </source>
</evidence>
<keyword evidence="8 9" id="KW-0472">Membrane</keyword>
<dbReference type="Gene3D" id="3.90.550.10">
    <property type="entry name" value="Spore Coat Polysaccharide Biosynthesis Protein SpsA, Chain A"/>
    <property type="match status" value="1"/>
</dbReference>
<dbReference type="CDD" id="cd02520">
    <property type="entry name" value="Glucosylceramide_synthase"/>
    <property type="match status" value="1"/>
</dbReference>
<name>A0A0G9H4V4_9GAMM</name>
<dbReference type="STRING" id="1440762.Y882_05370"/>
<dbReference type="Pfam" id="PF13506">
    <property type="entry name" value="Glyco_transf_21"/>
    <property type="match status" value="1"/>
</dbReference>
<proteinExistence type="predicted"/>
<dbReference type="SUPFAM" id="SSF53448">
    <property type="entry name" value="Nucleotide-diphospho-sugar transferases"/>
    <property type="match status" value="1"/>
</dbReference>
<dbReference type="AlphaFoldDB" id="A0A0G9H4V4"/>
<organism evidence="10 11">
    <name type="scientific">Dyella japonica DSM 16301</name>
    <dbReference type="NCBI Taxonomy" id="1440762"/>
    <lineage>
        <taxon>Bacteria</taxon>
        <taxon>Pseudomonadati</taxon>
        <taxon>Pseudomonadota</taxon>
        <taxon>Gammaproteobacteria</taxon>
        <taxon>Lysobacterales</taxon>
        <taxon>Rhodanobacteraceae</taxon>
        <taxon>Dyella</taxon>
    </lineage>
</organism>
<keyword evidence="5" id="KW-0808">Transferase</keyword>
<reference evidence="10 11" key="1">
    <citation type="journal article" date="2015" name="Antonie Van Leeuwenhoek">
        <title>A phylogenomic and molecular marker based taxonomic framework for the order Xanthomonadales: proposal to transfer the families Algiphilaceae and Solimonadaceae to the order Nevskiales ord. nov. and to create a new family within the order Xanthomonadales, the family Rhodanobacteraceae fam. nov., containing the genus Rhodanobacter and its closest relatives.</title>
        <authorList>
            <person name="Naushad S."/>
            <person name="Adeolu M."/>
            <person name="Wong S."/>
            <person name="Sohail M."/>
            <person name="Schellhorn H.E."/>
            <person name="Gupta R.S."/>
        </authorList>
    </citation>
    <scope>NUCLEOTIDE SEQUENCE [LARGE SCALE GENOMIC DNA]</scope>
    <source>
        <strain evidence="10 11">DSM 16301</strain>
    </source>
</reference>
<dbReference type="EMBL" id="JPLA01000013">
    <property type="protein sequence ID" value="KLD64855.1"/>
    <property type="molecule type" value="Genomic_DNA"/>
</dbReference>
<evidence type="ECO:0000256" key="2">
    <source>
        <dbReference type="ARBA" id="ARBA00004760"/>
    </source>
</evidence>
<dbReference type="PANTHER" id="PTHR12726">
    <property type="entry name" value="CERAMIDE GLUCOSYLTRANSFERASE"/>
    <property type="match status" value="1"/>
</dbReference>
<evidence type="ECO:0000256" key="6">
    <source>
        <dbReference type="ARBA" id="ARBA00022692"/>
    </source>
</evidence>
<evidence type="ECO:0000256" key="8">
    <source>
        <dbReference type="ARBA" id="ARBA00023136"/>
    </source>
</evidence>
<comment type="subcellular location">
    <subcellularLocation>
        <location evidence="1">Membrane</location>
        <topology evidence="1">Multi-pass membrane protein</topology>
    </subcellularLocation>
</comment>
<comment type="pathway">
    <text evidence="3">Sphingolipid metabolism.</text>
</comment>
<gene>
    <name evidence="10" type="ORF">Y882_05370</name>
</gene>
<dbReference type="RefSeq" id="WP_046970963.1">
    <property type="nucleotide sequence ID" value="NZ_JPLA01000013.1"/>
</dbReference>
<evidence type="ECO:0000256" key="5">
    <source>
        <dbReference type="ARBA" id="ARBA00022679"/>
    </source>
</evidence>
<dbReference type="NCBIfam" id="TIGR03472">
    <property type="entry name" value="HpnI"/>
    <property type="match status" value="1"/>
</dbReference>
<sequence>MSPPAATSLLSWFGLVLALCATAYACLSLWAWYRCERRRQHPRADVNDQASRPVSVLKPLHGAEFGLYENLKGFCKQTHTHYEILFGVRDPEDPAIAIVQRLQREFPGRAITLVIDPAVHGANLKVSNLINLLAQARYDWLVLADADISVAPDHLARVTSPLNDPGVGIVTCLYHGVVRDGWTARLGRLFIDDWFAPSVRLAHAFGSTRFAFGSTIALRRGTLDAIGGLAALKDTLADDFWLGERSRQIGLRTVLSDVVVGTQVNENQLSQLWSHEMRWLRTIRAISPAGFTFSFICCSWPLLALAMLLSPTLSCLTVAALGGAARLWRYAVSWPSTARSRRWQDLWLTPIRDTLLLLEWAGALVHWRVAWRGQILHARDHAPSRYP</sequence>
<evidence type="ECO:0000256" key="7">
    <source>
        <dbReference type="ARBA" id="ARBA00022989"/>
    </source>
</evidence>
<feature type="transmembrane region" description="Helical" evidence="9">
    <location>
        <begin position="285"/>
        <end position="303"/>
    </location>
</feature>